<evidence type="ECO:0000256" key="4">
    <source>
        <dbReference type="ARBA" id="ARBA00022475"/>
    </source>
</evidence>
<dbReference type="Proteomes" id="UP000677016">
    <property type="component" value="Unassembled WGS sequence"/>
</dbReference>
<keyword evidence="6 8" id="KW-1133">Transmembrane helix</keyword>
<feature type="transmembrane region" description="Helical" evidence="8">
    <location>
        <begin position="183"/>
        <end position="206"/>
    </location>
</feature>
<feature type="transmembrane region" description="Helical" evidence="8">
    <location>
        <begin position="19"/>
        <end position="38"/>
    </location>
</feature>
<evidence type="ECO:0000256" key="3">
    <source>
        <dbReference type="ARBA" id="ARBA00022448"/>
    </source>
</evidence>
<feature type="transmembrane region" description="Helical" evidence="8">
    <location>
        <begin position="246"/>
        <end position="269"/>
    </location>
</feature>
<dbReference type="InterPro" id="IPR000620">
    <property type="entry name" value="EamA_dom"/>
</dbReference>
<organism evidence="10 11">
    <name type="scientific">Phycicoccus avicenniae</name>
    <dbReference type="NCBI Taxonomy" id="2828860"/>
    <lineage>
        <taxon>Bacteria</taxon>
        <taxon>Bacillati</taxon>
        <taxon>Actinomycetota</taxon>
        <taxon>Actinomycetes</taxon>
        <taxon>Micrococcales</taxon>
        <taxon>Intrasporangiaceae</taxon>
        <taxon>Phycicoccus</taxon>
    </lineage>
</organism>
<proteinExistence type="inferred from homology"/>
<protein>
    <submittedName>
        <fullName evidence="10">EamA family transporter RarD</fullName>
    </submittedName>
</protein>
<evidence type="ECO:0000256" key="6">
    <source>
        <dbReference type="ARBA" id="ARBA00022989"/>
    </source>
</evidence>
<dbReference type="PANTHER" id="PTHR32322:SF2">
    <property type="entry name" value="EAMA DOMAIN-CONTAINING PROTEIN"/>
    <property type="match status" value="1"/>
</dbReference>
<evidence type="ECO:0000256" key="8">
    <source>
        <dbReference type="SAM" id="Phobius"/>
    </source>
</evidence>
<comment type="subcellular location">
    <subcellularLocation>
        <location evidence="1">Cell membrane</location>
        <topology evidence="1">Multi-pass membrane protein</topology>
    </subcellularLocation>
</comment>
<dbReference type="EMBL" id="JAGSNF010000009">
    <property type="protein sequence ID" value="MBR7743259.1"/>
    <property type="molecule type" value="Genomic_DNA"/>
</dbReference>
<keyword evidence="11" id="KW-1185">Reference proteome</keyword>
<evidence type="ECO:0000313" key="11">
    <source>
        <dbReference type="Proteomes" id="UP000677016"/>
    </source>
</evidence>
<feature type="transmembrane region" description="Helical" evidence="8">
    <location>
        <begin position="275"/>
        <end position="298"/>
    </location>
</feature>
<dbReference type="PANTHER" id="PTHR32322">
    <property type="entry name" value="INNER MEMBRANE TRANSPORTER"/>
    <property type="match status" value="1"/>
</dbReference>
<keyword evidence="3" id="KW-0813">Transport</keyword>
<keyword evidence="7 8" id="KW-0472">Membrane</keyword>
<dbReference type="InterPro" id="IPR004626">
    <property type="entry name" value="RarD"/>
</dbReference>
<dbReference type="Pfam" id="PF00892">
    <property type="entry name" value="EamA"/>
    <property type="match status" value="1"/>
</dbReference>
<evidence type="ECO:0000313" key="10">
    <source>
        <dbReference type="EMBL" id="MBR7743259.1"/>
    </source>
</evidence>
<keyword evidence="4" id="KW-1003">Cell membrane</keyword>
<comment type="caution">
    <text evidence="10">The sequence shown here is derived from an EMBL/GenBank/DDBJ whole genome shotgun (WGS) entry which is preliminary data.</text>
</comment>
<evidence type="ECO:0000256" key="1">
    <source>
        <dbReference type="ARBA" id="ARBA00004651"/>
    </source>
</evidence>
<evidence type="ECO:0000256" key="2">
    <source>
        <dbReference type="ARBA" id="ARBA00007362"/>
    </source>
</evidence>
<keyword evidence="5 8" id="KW-0812">Transmembrane</keyword>
<dbReference type="InterPro" id="IPR050638">
    <property type="entry name" value="AA-Vitamin_Transporters"/>
</dbReference>
<evidence type="ECO:0000256" key="5">
    <source>
        <dbReference type="ARBA" id="ARBA00022692"/>
    </source>
</evidence>
<dbReference type="InterPro" id="IPR037185">
    <property type="entry name" value="EmrE-like"/>
</dbReference>
<name>A0A941D6Z6_9MICO</name>
<feature type="transmembrane region" description="Helical" evidence="8">
    <location>
        <begin position="81"/>
        <end position="102"/>
    </location>
</feature>
<accession>A0A941D6Z6</accession>
<comment type="similarity">
    <text evidence="2">Belongs to the EamA transporter family.</text>
</comment>
<gene>
    <name evidence="10" type="primary">rarD</name>
    <name evidence="10" type="ORF">KC207_08150</name>
</gene>
<feature type="transmembrane region" description="Helical" evidence="8">
    <location>
        <begin position="154"/>
        <end position="171"/>
    </location>
</feature>
<feature type="transmembrane region" description="Helical" evidence="8">
    <location>
        <begin position="44"/>
        <end position="61"/>
    </location>
</feature>
<dbReference type="NCBIfam" id="TIGR00688">
    <property type="entry name" value="rarD"/>
    <property type="match status" value="1"/>
</dbReference>
<evidence type="ECO:0000256" key="7">
    <source>
        <dbReference type="ARBA" id="ARBA00023136"/>
    </source>
</evidence>
<evidence type="ECO:0000259" key="9">
    <source>
        <dbReference type="Pfam" id="PF00892"/>
    </source>
</evidence>
<dbReference type="AlphaFoldDB" id="A0A941D6Z6"/>
<feature type="transmembrane region" description="Helical" evidence="8">
    <location>
        <begin position="108"/>
        <end position="126"/>
    </location>
</feature>
<feature type="transmembrane region" description="Helical" evidence="8">
    <location>
        <begin position="133"/>
        <end position="148"/>
    </location>
</feature>
<sequence length="317" mass="33985">MSAPAADDQDVRRGTTYGFLAYGIWGLFPLYFAALAPAGAFEVLSHRILWTLAFCALVLAVRRDGAWVRRVVRDRRLTAGITVAGLLIATNWTVYVLAVLTGRTYEAALGYFLNPIVTVALGVVVLRERLRPLQWVAVSIGALASVWLTVAGGIIPWIPLALAFSFALYGLTKKRVGASLTAMRSLAAETAALSPVALVVLVLLTTRGESTFTTDGTVHAGLLVLAGVVTAVPLLLFAAAARRIPLVTIGLLQFVTPVLQLLAGVFVLGEDVSGRLWVGFGIVWVALAVLSYDSVTAARRHRRALRRRDAECPEPTV</sequence>
<dbReference type="SUPFAM" id="SSF103481">
    <property type="entry name" value="Multidrug resistance efflux transporter EmrE"/>
    <property type="match status" value="2"/>
</dbReference>
<reference evidence="10" key="1">
    <citation type="submission" date="2021-04" db="EMBL/GenBank/DDBJ databases">
        <title>Phycicoccus avicenniae sp. nov., a novel endophytic actinomycetes isolated from branch of Avicennia mariana.</title>
        <authorList>
            <person name="Tuo L."/>
        </authorList>
    </citation>
    <scope>NUCLEOTIDE SEQUENCE</scope>
    <source>
        <strain evidence="10">BSK3Z-2</strain>
    </source>
</reference>
<feature type="transmembrane region" description="Helical" evidence="8">
    <location>
        <begin position="218"/>
        <end position="239"/>
    </location>
</feature>
<dbReference type="GO" id="GO:0005886">
    <property type="term" value="C:plasma membrane"/>
    <property type="evidence" value="ECO:0007669"/>
    <property type="project" value="UniProtKB-SubCell"/>
</dbReference>
<feature type="domain" description="EamA" evidence="9">
    <location>
        <begin position="160"/>
        <end position="291"/>
    </location>
</feature>